<dbReference type="STRING" id="314276.OS145_10040"/>
<protein>
    <submittedName>
        <fullName evidence="2">PilZ domain-containing protein</fullName>
    </submittedName>
</protein>
<dbReference type="SUPFAM" id="SSF141371">
    <property type="entry name" value="PilZ domain-like"/>
    <property type="match status" value="1"/>
</dbReference>
<reference evidence="2 3" key="1">
    <citation type="journal article" date="2018" name="Nat. Biotechnol.">
        <title>A standardized bacterial taxonomy based on genome phylogeny substantially revises the tree of life.</title>
        <authorList>
            <person name="Parks D.H."/>
            <person name="Chuvochina M."/>
            <person name="Waite D.W."/>
            <person name="Rinke C."/>
            <person name="Skarshewski A."/>
            <person name="Chaumeil P.A."/>
            <person name="Hugenholtz P."/>
        </authorList>
    </citation>
    <scope>NUCLEOTIDE SEQUENCE [LARGE SCALE GENOMIC DNA]</scope>
    <source>
        <strain evidence="2">UBA9360</strain>
    </source>
</reference>
<evidence type="ECO:0000313" key="3">
    <source>
        <dbReference type="Proteomes" id="UP000262878"/>
    </source>
</evidence>
<dbReference type="Pfam" id="PF07238">
    <property type="entry name" value="PilZ"/>
    <property type="match status" value="2"/>
</dbReference>
<evidence type="ECO:0000259" key="1">
    <source>
        <dbReference type="Pfam" id="PF07238"/>
    </source>
</evidence>
<dbReference type="GO" id="GO:0035438">
    <property type="term" value="F:cyclic-di-GMP binding"/>
    <property type="evidence" value="ECO:0007669"/>
    <property type="project" value="InterPro"/>
</dbReference>
<feature type="domain" description="PilZ" evidence="1">
    <location>
        <begin position="149"/>
        <end position="237"/>
    </location>
</feature>
<accession>A0A348WPN6</accession>
<organism evidence="2 3">
    <name type="scientific">Idiomarina baltica</name>
    <dbReference type="NCBI Taxonomy" id="190892"/>
    <lineage>
        <taxon>Bacteria</taxon>
        <taxon>Pseudomonadati</taxon>
        <taxon>Pseudomonadota</taxon>
        <taxon>Gammaproteobacteria</taxon>
        <taxon>Alteromonadales</taxon>
        <taxon>Idiomarinaceae</taxon>
        <taxon>Idiomarina</taxon>
    </lineage>
</organism>
<feature type="domain" description="PilZ" evidence="1">
    <location>
        <begin position="490"/>
        <end position="578"/>
    </location>
</feature>
<name>A0A348WPN6_9GAMM</name>
<dbReference type="EMBL" id="DMUP01000160">
    <property type="protein sequence ID" value="HAR56498.1"/>
    <property type="molecule type" value="Genomic_DNA"/>
</dbReference>
<sequence>MPNLQLSPLIDQLKLVALDDDFEKHFNLLTSTLDGPSKFKVRAEVRRLTRACPRTVDLRKRVDGDCRRIEHRGRVHYLDEVARDIFERGLRDYNGVFTQDTYERIMQAENNYRVMYEQQKAAQAESAEDDTFDDESAFELFKLGFYPYRDEERMNYTVEVHIELEGASACRAITNNISQGGLRIRVDRSQMQLQVGQQANIYFTGFAKEFTIDPQLPIRYEIARISEENQRTYISLKRADGDLNKDFDAFITRFISGYKRRYRVNTDNTEIALLNKAHEQFYLPRMRRLTLYLQRHSKELSCKYVLTTYNNESTLAHWYNETNELAIGPIFNKRRSQYMIKKLERNESCELTLLTFNIVAKGKVYFYSALVEELKKIELWDTFASFAVQKSSFQAFRLSLSPVNHKQAWRPQAVPQHINLPSREQPFTESVQHALSEIDYVATLDDVTDLIKPFCGLSYNKDELAKLRAFVHPPSPPQRSQAIKLEFVNLRSEQRYHLRSRCRVRSGSFSRDGLVLDISEHGLRIQVDEPIPGANRSEMQVSFTQLLQHHKNEPLTDVQYQIVNVDKSRTAFNLKLSEQPASQAAAQFLTRFIQQREERLPKIYENNSLKGFELGLRNLYCDAASAVPLFFYQTKTNEDFLGRIGVPPVISDWSRLLQMPNSLLPKATLPTLLNTSGLLDKWKSWLMSADKSERPMNQLLLFQLGWDDQNKRTVSVLAFDVETVTLDDIEHHVIQALLNDTIIAVNLELSRTGRPDRQFIEAEMQYLSAYAQYKVDRVERQLDSVLGVADSFSVTPLLTQSLELSESLQAVAAKRLEQWLSATN</sequence>
<comment type="caution">
    <text evidence="2">The sequence shown here is derived from an EMBL/GenBank/DDBJ whole genome shotgun (WGS) entry which is preliminary data.</text>
</comment>
<dbReference type="InterPro" id="IPR009875">
    <property type="entry name" value="PilZ_domain"/>
</dbReference>
<dbReference type="AlphaFoldDB" id="A0A348WPN6"/>
<proteinExistence type="predicted"/>
<dbReference type="Proteomes" id="UP000262878">
    <property type="component" value="Unassembled WGS sequence"/>
</dbReference>
<gene>
    <name evidence="2" type="ORF">DCR58_06905</name>
</gene>
<evidence type="ECO:0000313" key="2">
    <source>
        <dbReference type="EMBL" id="HAR56498.1"/>
    </source>
</evidence>
<dbReference type="Gene3D" id="2.40.10.220">
    <property type="entry name" value="predicted glycosyltransferase like domains"/>
    <property type="match status" value="2"/>
</dbReference>